<dbReference type="Proteomes" id="UP000185596">
    <property type="component" value="Unassembled WGS sequence"/>
</dbReference>
<name>A0A1Q8CN64_9PSEU</name>
<feature type="transmembrane region" description="Helical" evidence="1">
    <location>
        <begin position="352"/>
        <end position="371"/>
    </location>
</feature>
<evidence type="ECO:0000313" key="3">
    <source>
        <dbReference type="Proteomes" id="UP000185596"/>
    </source>
</evidence>
<feature type="transmembrane region" description="Helical" evidence="1">
    <location>
        <begin position="327"/>
        <end position="345"/>
    </location>
</feature>
<gene>
    <name evidence="2" type="ORF">BU204_20120</name>
</gene>
<organism evidence="2 3">
    <name type="scientific">Actinophytocola xanthii</name>
    <dbReference type="NCBI Taxonomy" id="1912961"/>
    <lineage>
        <taxon>Bacteria</taxon>
        <taxon>Bacillati</taxon>
        <taxon>Actinomycetota</taxon>
        <taxon>Actinomycetes</taxon>
        <taxon>Pseudonocardiales</taxon>
        <taxon>Pseudonocardiaceae</taxon>
    </lineage>
</organism>
<dbReference type="STRING" id="1912961.BU204_20120"/>
<feature type="transmembrane region" description="Helical" evidence="1">
    <location>
        <begin position="250"/>
        <end position="269"/>
    </location>
</feature>
<feature type="transmembrane region" description="Helical" evidence="1">
    <location>
        <begin position="221"/>
        <end position="238"/>
    </location>
</feature>
<dbReference type="EMBL" id="MSIE01000037">
    <property type="protein sequence ID" value="OLF15803.1"/>
    <property type="molecule type" value="Genomic_DNA"/>
</dbReference>
<evidence type="ECO:0000256" key="1">
    <source>
        <dbReference type="SAM" id="Phobius"/>
    </source>
</evidence>
<feature type="transmembrane region" description="Helical" evidence="1">
    <location>
        <begin position="49"/>
        <end position="67"/>
    </location>
</feature>
<dbReference type="PANTHER" id="PTHR37422:SF13">
    <property type="entry name" value="LIPOPOLYSACCHARIDE BIOSYNTHESIS PROTEIN PA4999-RELATED"/>
    <property type="match status" value="1"/>
</dbReference>
<keyword evidence="1" id="KW-0812">Transmembrane</keyword>
<keyword evidence="1" id="KW-0472">Membrane</keyword>
<dbReference type="AlphaFoldDB" id="A0A1Q8CN64"/>
<feature type="transmembrane region" description="Helical" evidence="1">
    <location>
        <begin position="21"/>
        <end position="43"/>
    </location>
</feature>
<feature type="transmembrane region" description="Helical" evidence="1">
    <location>
        <begin position="137"/>
        <end position="156"/>
    </location>
</feature>
<feature type="transmembrane region" description="Helical" evidence="1">
    <location>
        <begin position="79"/>
        <end position="97"/>
    </location>
</feature>
<keyword evidence="3" id="KW-1185">Reference proteome</keyword>
<comment type="caution">
    <text evidence="2">The sequence shown here is derived from an EMBL/GenBank/DDBJ whole genome shotgun (WGS) entry which is preliminary data.</text>
</comment>
<feature type="transmembrane region" description="Helical" evidence="1">
    <location>
        <begin position="200"/>
        <end position="215"/>
    </location>
</feature>
<feature type="transmembrane region" description="Helical" evidence="1">
    <location>
        <begin position="103"/>
        <end position="125"/>
    </location>
</feature>
<dbReference type="PANTHER" id="PTHR37422">
    <property type="entry name" value="TEICHURONIC ACID BIOSYNTHESIS PROTEIN TUAE"/>
    <property type="match status" value="1"/>
</dbReference>
<proteinExistence type="predicted"/>
<protein>
    <recommendedName>
        <fullName evidence="4">O-antigen ligase domain-containing protein</fullName>
    </recommendedName>
</protein>
<evidence type="ECO:0008006" key="4">
    <source>
        <dbReference type="Google" id="ProtNLM"/>
    </source>
</evidence>
<sequence length="405" mass="43111">MLSPRDAVADQNFLGDPAPRLLGAVWTLLVINTLGSQGADTIIPIPKPVAQIVTMGAVVGAFLLALLINPRIQLRPSAYLLILTLLLVASIASSVRMESGYGALLRCFRFTVFVATLWLVTRWWHDWLALVRHHVRAIAAVLATVLLGLVISPGTARPESYGGRVVGAIWPLTPPQVGLYSATVTGLVVLLWLGNRTTRTSMLLLAVPAVGLLLLSHTRTALIGLVAGLAVALLSLASTSERARKVFTRAALAAGLAVLVVGPALQTWFRRGQDDLSSLTGREKVWDALLAAPRTVSEQFLGVGLTNKSFDGLPIDSSWLAVYQEQGYMGLALVVAFLATLLAVAALRPPSLARACALFLIFYTIIASYTEAGLGDASPYLLNLFLAAALLATGARSTPRPEVRT</sequence>
<keyword evidence="1" id="KW-1133">Transmembrane helix</keyword>
<reference evidence="2 3" key="1">
    <citation type="submission" date="2016-12" db="EMBL/GenBank/DDBJ databases">
        <title>The draft genome sequence of Actinophytocola sp. 11-183.</title>
        <authorList>
            <person name="Wang W."/>
            <person name="Yuan L."/>
        </authorList>
    </citation>
    <scope>NUCLEOTIDE SEQUENCE [LARGE SCALE GENOMIC DNA]</scope>
    <source>
        <strain evidence="2 3">11-183</strain>
    </source>
</reference>
<feature type="transmembrane region" description="Helical" evidence="1">
    <location>
        <begin position="176"/>
        <end position="193"/>
    </location>
</feature>
<dbReference type="InterPro" id="IPR051533">
    <property type="entry name" value="WaaL-like"/>
</dbReference>
<accession>A0A1Q8CN64</accession>
<evidence type="ECO:0000313" key="2">
    <source>
        <dbReference type="EMBL" id="OLF15803.1"/>
    </source>
</evidence>